<dbReference type="PANTHER" id="PTHR21290:SF25">
    <property type="entry name" value="SPHINGOMYELIN SYNTHASE-RELATED PROTEIN 1"/>
    <property type="match status" value="1"/>
</dbReference>
<keyword evidence="7" id="KW-0443">Lipid metabolism</keyword>
<dbReference type="EMBL" id="GIIL01003892">
    <property type="protein sequence ID" value="NOV47618.1"/>
    <property type="molecule type" value="Transcribed_RNA"/>
</dbReference>
<dbReference type="InterPro" id="IPR001660">
    <property type="entry name" value="SAM"/>
</dbReference>
<evidence type="ECO:0000256" key="4">
    <source>
        <dbReference type="ARBA" id="ARBA00022692"/>
    </source>
</evidence>
<keyword evidence="8 9" id="KW-0472">Membrane</keyword>
<keyword evidence="3" id="KW-0808">Transferase</keyword>
<dbReference type="PROSITE" id="PS50105">
    <property type="entry name" value="SAM_DOMAIN"/>
    <property type="match status" value="1"/>
</dbReference>
<dbReference type="Pfam" id="PF00536">
    <property type="entry name" value="SAM_1"/>
    <property type="match status" value="1"/>
</dbReference>
<sequence>MSESVVSWSEKDVIYWLHQQELAELLPTFSAHQIDGKTLLCLNDYDFRSSPLSDLKLSTRKKLQLSVKCLQRENHASLIALGIVESNCIGINSMGLSYDSHRLSHEESESYVDSERISPPISIDGRSTELKPEIWKAGLSIAYAFLVMWLTSLVMVLVHDRVPDMKIYPPLPDIVLDNVPHIPLAFALCELLGALLALIWAFVLLFHRHRMILLRRFFALAGTVFLLRCVTMLITSLSVPGTHLKCEPRDPKENTAHGFYDELLDKMSRAFVIWRGGGLSIRGVRTCGDYMFSGHTVALTLLNFFITEYTNSNYLHIVTWIMNLFGIFFILAAHEHYSIDVFIAFYITSRLFLYYHTLANNQALMQRDSNRTRIWFPLFSYFESSVDGIVPNEYTNIYEMITDFYCWCVEKQYFCFMNIKNIIRFVIVHSHEPNDCIITDEGSNQNHISVKKSQ</sequence>
<evidence type="ECO:0000256" key="7">
    <source>
        <dbReference type="ARBA" id="ARBA00023098"/>
    </source>
</evidence>
<dbReference type="GO" id="GO:0046513">
    <property type="term" value="P:ceramide biosynthetic process"/>
    <property type="evidence" value="ECO:0007669"/>
    <property type="project" value="TreeGrafter"/>
</dbReference>
<evidence type="ECO:0000256" key="3">
    <source>
        <dbReference type="ARBA" id="ARBA00022679"/>
    </source>
</evidence>
<feature type="transmembrane region" description="Helical" evidence="9">
    <location>
        <begin position="339"/>
        <end position="357"/>
    </location>
</feature>
<feature type="domain" description="SAM" evidence="10">
    <location>
        <begin position="8"/>
        <end position="73"/>
    </location>
</feature>
<feature type="transmembrane region" description="Helical" evidence="9">
    <location>
        <begin position="182"/>
        <end position="205"/>
    </location>
</feature>
<name>A0A6M2DRB0_XENCH</name>
<reference evidence="11" key="1">
    <citation type="submission" date="2020-03" db="EMBL/GenBank/DDBJ databases">
        <title>Transcriptomic Profiling of the Digestive Tract of the Rat Flea, Xenopsylla cheopis, Following Blood Feeding and Infection with Yersinia pestis.</title>
        <authorList>
            <person name="Bland D.M."/>
            <person name="Martens C.A."/>
            <person name="Virtaneva K."/>
            <person name="Kanakabandi K."/>
            <person name="Long D."/>
            <person name="Rosenke R."/>
            <person name="Saturday G.A."/>
            <person name="Hoyt F.H."/>
            <person name="Bruno D.P."/>
            <person name="Ribeiro J.M.C."/>
            <person name="Hinnebusch J."/>
        </authorList>
    </citation>
    <scope>NUCLEOTIDE SEQUENCE</scope>
</reference>
<evidence type="ECO:0000256" key="5">
    <source>
        <dbReference type="ARBA" id="ARBA00022919"/>
    </source>
</evidence>
<dbReference type="InterPro" id="IPR013761">
    <property type="entry name" value="SAM/pointed_sf"/>
</dbReference>
<dbReference type="GO" id="GO:0033188">
    <property type="term" value="F:sphingomyelin synthase activity"/>
    <property type="evidence" value="ECO:0007669"/>
    <property type="project" value="TreeGrafter"/>
</dbReference>
<evidence type="ECO:0000256" key="9">
    <source>
        <dbReference type="SAM" id="Phobius"/>
    </source>
</evidence>
<dbReference type="GO" id="GO:0047493">
    <property type="term" value="F:ceramide cholinephosphotransferase activity"/>
    <property type="evidence" value="ECO:0007669"/>
    <property type="project" value="TreeGrafter"/>
</dbReference>
<keyword evidence="5" id="KW-0746">Sphingolipid metabolism</keyword>
<proteinExistence type="inferred from homology"/>
<comment type="subcellular location">
    <subcellularLocation>
        <location evidence="1">Membrane</location>
        <topology evidence="1">Multi-pass membrane protein</topology>
    </subcellularLocation>
</comment>
<comment type="similarity">
    <text evidence="2">Belongs to the sphingomyelin synthase family.</text>
</comment>
<dbReference type="GO" id="GO:0000139">
    <property type="term" value="C:Golgi membrane"/>
    <property type="evidence" value="ECO:0007669"/>
    <property type="project" value="TreeGrafter"/>
</dbReference>
<dbReference type="Gene3D" id="1.10.150.50">
    <property type="entry name" value="Transcription Factor, Ets-1"/>
    <property type="match status" value="1"/>
</dbReference>
<dbReference type="PANTHER" id="PTHR21290">
    <property type="entry name" value="SPHINGOMYELIN SYNTHETASE"/>
    <property type="match status" value="1"/>
</dbReference>
<dbReference type="Pfam" id="PF14360">
    <property type="entry name" value="PAP2_C"/>
    <property type="match status" value="1"/>
</dbReference>
<dbReference type="GO" id="GO:0005886">
    <property type="term" value="C:plasma membrane"/>
    <property type="evidence" value="ECO:0007669"/>
    <property type="project" value="TreeGrafter"/>
</dbReference>
<dbReference type="AlphaFoldDB" id="A0A6M2DRB0"/>
<feature type="transmembrane region" description="Helical" evidence="9">
    <location>
        <begin position="217"/>
        <end position="239"/>
    </location>
</feature>
<evidence type="ECO:0000259" key="10">
    <source>
        <dbReference type="PROSITE" id="PS50105"/>
    </source>
</evidence>
<evidence type="ECO:0000256" key="2">
    <source>
        <dbReference type="ARBA" id="ARBA00005441"/>
    </source>
</evidence>
<organism evidence="11">
    <name type="scientific">Xenopsylla cheopis</name>
    <name type="common">Oriental rat flea</name>
    <name type="synonym">Pulex cheopis</name>
    <dbReference type="NCBI Taxonomy" id="163159"/>
    <lineage>
        <taxon>Eukaryota</taxon>
        <taxon>Metazoa</taxon>
        <taxon>Ecdysozoa</taxon>
        <taxon>Arthropoda</taxon>
        <taxon>Hexapoda</taxon>
        <taxon>Insecta</taxon>
        <taxon>Pterygota</taxon>
        <taxon>Neoptera</taxon>
        <taxon>Endopterygota</taxon>
        <taxon>Siphonaptera</taxon>
        <taxon>Pulicidae</taxon>
        <taxon>Xenopsyllinae</taxon>
        <taxon>Xenopsylla</taxon>
    </lineage>
</organism>
<keyword evidence="4 9" id="KW-0812">Transmembrane</keyword>
<keyword evidence="6 9" id="KW-1133">Transmembrane helix</keyword>
<feature type="transmembrane region" description="Helical" evidence="9">
    <location>
        <begin position="314"/>
        <end position="333"/>
    </location>
</feature>
<dbReference type="InterPro" id="IPR025749">
    <property type="entry name" value="Sphingomyelin_synth-like_dom"/>
</dbReference>
<evidence type="ECO:0000313" key="11">
    <source>
        <dbReference type="EMBL" id="NOV47618.1"/>
    </source>
</evidence>
<evidence type="ECO:0000256" key="1">
    <source>
        <dbReference type="ARBA" id="ARBA00004141"/>
    </source>
</evidence>
<evidence type="ECO:0000256" key="6">
    <source>
        <dbReference type="ARBA" id="ARBA00022989"/>
    </source>
</evidence>
<dbReference type="InterPro" id="IPR045221">
    <property type="entry name" value="Sphingomyelin_synth-like"/>
</dbReference>
<feature type="transmembrane region" description="Helical" evidence="9">
    <location>
        <begin position="141"/>
        <end position="162"/>
    </location>
</feature>
<evidence type="ECO:0000256" key="8">
    <source>
        <dbReference type="ARBA" id="ARBA00023136"/>
    </source>
</evidence>
<dbReference type="GO" id="GO:0005789">
    <property type="term" value="C:endoplasmic reticulum membrane"/>
    <property type="evidence" value="ECO:0007669"/>
    <property type="project" value="TreeGrafter"/>
</dbReference>
<dbReference type="SMART" id="SM00454">
    <property type="entry name" value="SAM"/>
    <property type="match status" value="1"/>
</dbReference>
<protein>
    <submittedName>
        <fullName evidence="11">Putative sphingomyelin synthase-related 1-like protein</fullName>
    </submittedName>
</protein>
<accession>A0A6M2DRB0</accession>
<feature type="transmembrane region" description="Helical" evidence="9">
    <location>
        <begin position="290"/>
        <end position="307"/>
    </location>
</feature>
<dbReference type="SUPFAM" id="SSF47769">
    <property type="entry name" value="SAM/Pointed domain"/>
    <property type="match status" value="1"/>
</dbReference>